<accession>A0A2H3CJ95</accession>
<dbReference type="AlphaFoldDB" id="A0A2H3CJ95"/>
<keyword evidence="2" id="KW-1185">Reference proteome</keyword>
<name>A0A2H3CJ95_ARMGA</name>
<protein>
    <submittedName>
        <fullName evidence="1">Uncharacterized protein</fullName>
    </submittedName>
</protein>
<evidence type="ECO:0000313" key="2">
    <source>
        <dbReference type="Proteomes" id="UP000217790"/>
    </source>
</evidence>
<sequence length="189" mass="21150">MCVYPSGIVTSERMLPHYRHEISEGPSWNKDNNWSAGMHYHRVIGDIVVGRVFPAYSPDPFRIKSSLHHGSLKYDDGDMRKQKGNQATYWNTASKGDTGTRVLSFLAGIADEYFPVSRNAESMCTSQHSPSGRGDVGKGLFVKISWTPLKVIAAVCGGDISAVLFQWHENFFAHNHIKGTHAQSQYHIR</sequence>
<dbReference type="Proteomes" id="UP000217790">
    <property type="component" value="Unassembled WGS sequence"/>
</dbReference>
<evidence type="ECO:0000313" key="1">
    <source>
        <dbReference type="EMBL" id="PBK79262.1"/>
    </source>
</evidence>
<reference evidence="2" key="1">
    <citation type="journal article" date="2017" name="Nat. Ecol. Evol.">
        <title>Genome expansion and lineage-specific genetic innovations in the forest pathogenic fungi Armillaria.</title>
        <authorList>
            <person name="Sipos G."/>
            <person name="Prasanna A.N."/>
            <person name="Walter M.C."/>
            <person name="O'Connor E."/>
            <person name="Balint B."/>
            <person name="Krizsan K."/>
            <person name="Kiss B."/>
            <person name="Hess J."/>
            <person name="Varga T."/>
            <person name="Slot J."/>
            <person name="Riley R."/>
            <person name="Boka B."/>
            <person name="Rigling D."/>
            <person name="Barry K."/>
            <person name="Lee J."/>
            <person name="Mihaltcheva S."/>
            <person name="LaButti K."/>
            <person name="Lipzen A."/>
            <person name="Waldron R."/>
            <person name="Moloney N.M."/>
            <person name="Sperisen C."/>
            <person name="Kredics L."/>
            <person name="Vagvoelgyi C."/>
            <person name="Patrignani A."/>
            <person name="Fitzpatrick D."/>
            <person name="Nagy I."/>
            <person name="Doyle S."/>
            <person name="Anderson J.B."/>
            <person name="Grigoriev I.V."/>
            <person name="Gueldener U."/>
            <person name="Muensterkoetter M."/>
            <person name="Nagy L.G."/>
        </authorList>
    </citation>
    <scope>NUCLEOTIDE SEQUENCE [LARGE SCALE GENOMIC DNA]</scope>
    <source>
        <strain evidence="2">Ar21-2</strain>
    </source>
</reference>
<proteinExistence type="predicted"/>
<organism evidence="1 2">
    <name type="scientific">Armillaria gallica</name>
    <name type="common">Bulbous honey fungus</name>
    <name type="synonym">Armillaria bulbosa</name>
    <dbReference type="NCBI Taxonomy" id="47427"/>
    <lineage>
        <taxon>Eukaryota</taxon>
        <taxon>Fungi</taxon>
        <taxon>Dikarya</taxon>
        <taxon>Basidiomycota</taxon>
        <taxon>Agaricomycotina</taxon>
        <taxon>Agaricomycetes</taxon>
        <taxon>Agaricomycetidae</taxon>
        <taxon>Agaricales</taxon>
        <taxon>Marasmiineae</taxon>
        <taxon>Physalacriaceae</taxon>
        <taxon>Armillaria</taxon>
    </lineage>
</organism>
<gene>
    <name evidence="1" type="ORF">ARMGADRAFT_1040942</name>
</gene>
<dbReference type="EMBL" id="KZ293794">
    <property type="protein sequence ID" value="PBK79262.1"/>
    <property type="molecule type" value="Genomic_DNA"/>
</dbReference>
<dbReference type="InParanoid" id="A0A2H3CJ95"/>